<name>A0A317ZHC0_9BACT</name>
<dbReference type="GO" id="GO:0016705">
    <property type="term" value="F:oxidoreductase activity, acting on paired donors, with incorporation or reduction of molecular oxygen"/>
    <property type="evidence" value="ECO:0007669"/>
    <property type="project" value="InterPro"/>
</dbReference>
<dbReference type="PRINTS" id="PR00359">
    <property type="entry name" value="BP450"/>
</dbReference>
<protein>
    <submittedName>
        <fullName evidence="3">Cytochrome P450</fullName>
    </submittedName>
</protein>
<evidence type="ECO:0000256" key="2">
    <source>
        <dbReference type="RuleBase" id="RU000461"/>
    </source>
</evidence>
<sequence>MQDVPDPFREARRAGPVMKCPFHGEDITMILRHGDVRAAAKDWQTYSSDAPFRVPIPSEEKVRSIRQLPIETDPPEHTEWRAIVNPFFQQAKEPEYIARVESLINDLLDHALKKETLEVVGELALPYQSRALTYLLKVPESEANTWIDWGVHVFRGEGGTFKKGIVLEDYLNEQFDRAEKKPGEDFFSALVQANFQGRPLTREEMLGFGNLTFAGGRDTIIHNVSSIIAYFNEHPSQLSFLREEPKRLIHATEEFIRAYMPLTQIGRVCPVDTNVLGTPVKAGERIGLGWAPANFDEAVFDDPETIDLARKPNPHLSFGFGKHLCLGAAHARLLIRILLKALSERIEGIEVIEAKANIEHEKSFDRANGFDSLMVALTARV</sequence>
<dbReference type="InParanoid" id="A0A317ZHC0"/>
<dbReference type="InterPro" id="IPR001128">
    <property type="entry name" value="Cyt_P450"/>
</dbReference>
<dbReference type="Pfam" id="PF00067">
    <property type="entry name" value="p450"/>
    <property type="match status" value="1"/>
</dbReference>
<comment type="similarity">
    <text evidence="1 2">Belongs to the cytochrome P450 family.</text>
</comment>
<dbReference type="InterPro" id="IPR017972">
    <property type="entry name" value="Cyt_P450_CS"/>
</dbReference>
<dbReference type="SUPFAM" id="SSF48264">
    <property type="entry name" value="Cytochrome P450"/>
    <property type="match status" value="1"/>
</dbReference>
<keyword evidence="2" id="KW-0560">Oxidoreductase</keyword>
<dbReference type="InterPro" id="IPR036396">
    <property type="entry name" value="Cyt_P450_sf"/>
</dbReference>
<accession>A0A317ZHC0</accession>
<reference evidence="3 4" key="1">
    <citation type="submission" date="2018-05" db="EMBL/GenBank/DDBJ databases">
        <title>Coraliomargarita sinensis sp. nov., isolated from a marine solar saltern.</title>
        <authorList>
            <person name="Zhou L.Y."/>
        </authorList>
    </citation>
    <scope>NUCLEOTIDE SEQUENCE [LARGE SCALE GENOMIC DNA]</scope>
    <source>
        <strain evidence="3 4">WN38</strain>
    </source>
</reference>
<dbReference type="PANTHER" id="PTHR46696">
    <property type="entry name" value="P450, PUTATIVE (EUROFUNG)-RELATED"/>
    <property type="match status" value="1"/>
</dbReference>
<dbReference type="GO" id="GO:0020037">
    <property type="term" value="F:heme binding"/>
    <property type="evidence" value="ECO:0007669"/>
    <property type="project" value="InterPro"/>
</dbReference>
<evidence type="ECO:0000313" key="3">
    <source>
        <dbReference type="EMBL" id="PXA03209.1"/>
    </source>
</evidence>
<dbReference type="OrthoDB" id="9801155at2"/>
<evidence type="ECO:0000313" key="4">
    <source>
        <dbReference type="Proteomes" id="UP000247099"/>
    </source>
</evidence>
<dbReference type="InterPro" id="IPR002397">
    <property type="entry name" value="Cyt_P450_B"/>
</dbReference>
<proteinExistence type="inferred from homology"/>
<evidence type="ECO:0000256" key="1">
    <source>
        <dbReference type="ARBA" id="ARBA00010617"/>
    </source>
</evidence>
<dbReference type="Proteomes" id="UP000247099">
    <property type="component" value="Unassembled WGS sequence"/>
</dbReference>
<organism evidence="3 4">
    <name type="scientific">Coraliomargarita sinensis</name>
    <dbReference type="NCBI Taxonomy" id="2174842"/>
    <lineage>
        <taxon>Bacteria</taxon>
        <taxon>Pseudomonadati</taxon>
        <taxon>Verrucomicrobiota</taxon>
        <taxon>Opitutia</taxon>
        <taxon>Puniceicoccales</taxon>
        <taxon>Coraliomargaritaceae</taxon>
        <taxon>Coraliomargarita</taxon>
    </lineage>
</organism>
<keyword evidence="2" id="KW-0408">Iron</keyword>
<dbReference type="Gene3D" id="1.10.630.10">
    <property type="entry name" value="Cytochrome P450"/>
    <property type="match status" value="1"/>
</dbReference>
<keyword evidence="2" id="KW-0349">Heme</keyword>
<dbReference type="AlphaFoldDB" id="A0A317ZHC0"/>
<dbReference type="PANTHER" id="PTHR46696:SF6">
    <property type="entry name" value="P450, PUTATIVE (EUROFUNG)-RELATED"/>
    <property type="match status" value="1"/>
</dbReference>
<gene>
    <name evidence="3" type="ORF">DDZ13_13375</name>
</gene>
<dbReference type="RefSeq" id="WP_110131964.1">
    <property type="nucleotide sequence ID" value="NZ_QHJQ01000011.1"/>
</dbReference>
<dbReference type="GO" id="GO:0004497">
    <property type="term" value="F:monooxygenase activity"/>
    <property type="evidence" value="ECO:0007669"/>
    <property type="project" value="UniProtKB-KW"/>
</dbReference>
<comment type="caution">
    <text evidence="3">The sequence shown here is derived from an EMBL/GenBank/DDBJ whole genome shotgun (WGS) entry which is preliminary data.</text>
</comment>
<keyword evidence="2" id="KW-0503">Monooxygenase</keyword>
<keyword evidence="2" id="KW-0479">Metal-binding</keyword>
<dbReference type="EMBL" id="QHJQ01000011">
    <property type="protein sequence ID" value="PXA03209.1"/>
    <property type="molecule type" value="Genomic_DNA"/>
</dbReference>
<dbReference type="GO" id="GO:0005506">
    <property type="term" value="F:iron ion binding"/>
    <property type="evidence" value="ECO:0007669"/>
    <property type="project" value="InterPro"/>
</dbReference>
<keyword evidence="4" id="KW-1185">Reference proteome</keyword>
<dbReference type="PROSITE" id="PS00086">
    <property type="entry name" value="CYTOCHROME_P450"/>
    <property type="match status" value="1"/>
</dbReference>